<sequence>MTARLTAASLKRGTFSFSRAALDSSLGQGRAALKQRRWSAIAEVLENPLLPGGNFCYVPAQIRFLSNGDVRPLGRLPELMEALRARFRSGTMGVNKYTSSRVSNTLDELIEAAKVSQYQRLLRTQTGRRILERLGFEPQACSKQTGKVPPRVRDRLRILPLPRNMHQVHHEGRRKDRAEALQKSLEGRQDVIYTDAAEYKQGKWKTTKTRVHVQARSAAAILSTSLYSKPRLGTATLPYAANHVCKLYYRGVCSVEGEARRQLESRCACSQIPGHLSYLAPGRAQRSVSTASLPPATTMEAVTFADTEQEVTSLTQQFIMVSSMYCQLLVVICVVFFTSEVVTFRVPLYYFEGFYMYLYSVSLLFLLYVYIYLLRRSPTGSGGAYKCPKKITILENLRRTVGDKAQPNKGLDASTAQSGGVPPRLKKQRISENDRSHGSLFLRIGAIAFGLGTMVYNGLEFGSFFEIPSTSPCYSVLLGINPVLQMVFTFAQMYFIFMNARLNIHKFKVVARFGLMHVVATNICVWIRTLGKETLQEINEHHLRNGRGSTLEELILPFRVQRSRFSQENTSHNFTNPCEKQDIMGTIVSDSSPFLYPFIVEYSLISAAVLYVMWKNIGKDPVYHVENSHDDGISRTSSLQAGSKVNCTGSSKGLFFGLLVLVCSTICLIVFFVLIQHERYAMLAIYLSDVSHCGIKVLSIGAITIGFFRIKSLRFHPDRKDHLRSILLSVAAFGLYVYAMFGIIAGSLLPKDHIPNLLVMVTSILTIVQVTMQSLFIADITCRMTYLPEHDHSKPGRQVITFLLIGNLTLWIIYTFEKQKVEASPVQLGFYGFMAWTVIIRASLPLSIFYRFHSSVTFAEVWKNSYRNMGN</sequence>
<dbReference type="EMBL" id="CM023483">
    <property type="protein sequence ID" value="KAH6934912.1"/>
    <property type="molecule type" value="Genomic_DNA"/>
</dbReference>
<comment type="caution">
    <text evidence="1">The sequence shown here is derived from an EMBL/GenBank/DDBJ whole genome shotgun (WGS) entry which is preliminary data.</text>
</comment>
<proteinExistence type="predicted"/>
<protein>
    <submittedName>
        <fullName evidence="1">Uncharacterized protein</fullName>
    </submittedName>
</protein>
<gene>
    <name evidence="1" type="ORF">HPB50_001833</name>
</gene>
<reference evidence="1" key="1">
    <citation type="submission" date="2020-05" db="EMBL/GenBank/DDBJ databases">
        <title>Large-scale comparative analyses of tick genomes elucidate their genetic diversity and vector capacities.</title>
        <authorList>
            <person name="Jia N."/>
            <person name="Wang J."/>
            <person name="Shi W."/>
            <person name="Du L."/>
            <person name="Sun Y."/>
            <person name="Zhan W."/>
            <person name="Jiang J."/>
            <person name="Wang Q."/>
            <person name="Zhang B."/>
            <person name="Ji P."/>
            <person name="Sakyi L.B."/>
            <person name="Cui X."/>
            <person name="Yuan T."/>
            <person name="Jiang B."/>
            <person name="Yang W."/>
            <person name="Lam T.T.-Y."/>
            <person name="Chang Q."/>
            <person name="Ding S."/>
            <person name="Wang X."/>
            <person name="Zhu J."/>
            <person name="Ruan X."/>
            <person name="Zhao L."/>
            <person name="Wei J."/>
            <person name="Que T."/>
            <person name="Du C."/>
            <person name="Cheng J."/>
            <person name="Dai P."/>
            <person name="Han X."/>
            <person name="Huang E."/>
            <person name="Gao Y."/>
            <person name="Liu J."/>
            <person name="Shao H."/>
            <person name="Ye R."/>
            <person name="Li L."/>
            <person name="Wei W."/>
            <person name="Wang X."/>
            <person name="Wang C."/>
            <person name="Yang T."/>
            <person name="Huo Q."/>
            <person name="Li W."/>
            <person name="Guo W."/>
            <person name="Chen H."/>
            <person name="Zhou L."/>
            <person name="Ni X."/>
            <person name="Tian J."/>
            <person name="Zhou Y."/>
            <person name="Sheng Y."/>
            <person name="Liu T."/>
            <person name="Pan Y."/>
            <person name="Xia L."/>
            <person name="Li J."/>
            <person name="Zhao F."/>
            <person name="Cao W."/>
        </authorList>
    </citation>
    <scope>NUCLEOTIDE SEQUENCE</scope>
    <source>
        <strain evidence="1">Hyas-2018</strain>
    </source>
</reference>
<keyword evidence="2" id="KW-1185">Reference proteome</keyword>
<accession>A0ACB7SP63</accession>
<organism evidence="1 2">
    <name type="scientific">Hyalomma asiaticum</name>
    <name type="common">Tick</name>
    <dbReference type="NCBI Taxonomy" id="266040"/>
    <lineage>
        <taxon>Eukaryota</taxon>
        <taxon>Metazoa</taxon>
        <taxon>Ecdysozoa</taxon>
        <taxon>Arthropoda</taxon>
        <taxon>Chelicerata</taxon>
        <taxon>Arachnida</taxon>
        <taxon>Acari</taxon>
        <taxon>Parasitiformes</taxon>
        <taxon>Ixodida</taxon>
        <taxon>Ixodoidea</taxon>
        <taxon>Ixodidae</taxon>
        <taxon>Hyalomminae</taxon>
        <taxon>Hyalomma</taxon>
    </lineage>
</organism>
<evidence type="ECO:0000313" key="2">
    <source>
        <dbReference type="Proteomes" id="UP000821845"/>
    </source>
</evidence>
<name>A0ACB7SP63_HYAAI</name>
<evidence type="ECO:0000313" key="1">
    <source>
        <dbReference type="EMBL" id="KAH6934912.1"/>
    </source>
</evidence>
<dbReference type="Proteomes" id="UP000821845">
    <property type="component" value="Chromosome 3"/>
</dbReference>